<dbReference type="Proteomes" id="UP001281305">
    <property type="component" value="Chromosome"/>
</dbReference>
<evidence type="ECO:0000259" key="1">
    <source>
        <dbReference type="Pfam" id="PF19834"/>
    </source>
</evidence>
<keyword evidence="3" id="KW-1185">Reference proteome</keyword>
<reference evidence="2 3" key="1">
    <citation type="submission" date="2024-02" db="EMBL/GenBank/DDBJ databases">
        <title>Roseovarius strain W115 nov., isolated from a marine algae.</title>
        <authorList>
            <person name="Lee M.W."/>
            <person name="Lee J.K."/>
            <person name="Kim J.M."/>
            <person name="Choi D.G."/>
            <person name="Baek J.H."/>
            <person name="Bayburt H."/>
            <person name="Jung J.J."/>
            <person name="Han D.M."/>
            <person name="Jeon C.O."/>
        </authorList>
    </citation>
    <scope>NUCLEOTIDE SEQUENCE [LARGE SCALE GENOMIC DNA]</scope>
    <source>
        <strain evidence="2 3">W115</strain>
    </source>
</reference>
<protein>
    <submittedName>
        <fullName evidence="2">DUF6314 family protein</fullName>
    </submittedName>
</protein>
<evidence type="ECO:0000313" key="2">
    <source>
        <dbReference type="EMBL" id="WYK18533.1"/>
    </source>
</evidence>
<dbReference type="Pfam" id="PF19834">
    <property type="entry name" value="DUF6314"/>
    <property type="match status" value="1"/>
</dbReference>
<dbReference type="RefSeq" id="WP_317055219.1">
    <property type="nucleotide sequence ID" value="NZ_CP146606.1"/>
</dbReference>
<gene>
    <name evidence="2" type="ORF">RZS32_001210</name>
</gene>
<feature type="domain" description="DUF6314" evidence="1">
    <location>
        <begin position="8"/>
        <end position="135"/>
    </location>
</feature>
<dbReference type="EMBL" id="CP146606">
    <property type="protein sequence ID" value="WYK18533.1"/>
    <property type="molecule type" value="Genomic_DNA"/>
</dbReference>
<dbReference type="InterPro" id="IPR045632">
    <property type="entry name" value="DUF6314"/>
</dbReference>
<accession>A0ABZ2TK99</accession>
<name>A0ABZ2TK99_9RHOB</name>
<organism evidence="2 3">
    <name type="scientific">Roseovarius rhodophyticola</name>
    <dbReference type="NCBI Taxonomy" id="3080827"/>
    <lineage>
        <taxon>Bacteria</taxon>
        <taxon>Pseudomonadati</taxon>
        <taxon>Pseudomonadota</taxon>
        <taxon>Alphaproteobacteria</taxon>
        <taxon>Rhodobacterales</taxon>
        <taxon>Roseobacteraceae</taxon>
        <taxon>Roseovarius</taxon>
    </lineage>
</organism>
<sequence>MFPRLQDFIGKWHITRQIAHADGATAQFEGRAVFTPDGDDLRYHESGELRLASGQSMRAERDYVWSASEGGQLEVFFEDRRPFHHITKGPAQAEHWCDPDMYKVRYDFGQWPHWTAEWHVKGPRKDYCMTSHYHRGSEPR</sequence>
<evidence type="ECO:0000313" key="3">
    <source>
        <dbReference type="Proteomes" id="UP001281305"/>
    </source>
</evidence>
<proteinExistence type="predicted"/>